<gene>
    <name evidence="14" type="ORF">HMPREF1476_00067</name>
</gene>
<dbReference type="GO" id="GO:0051301">
    <property type="term" value="P:cell division"/>
    <property type="evidence" value="ECO:0007669"/>
    <property type="project" value="UniProtKB-KW"/>
</dbReference>
<keyword evidence="3 10" id="KW-0132">Cell division</keyword>
<reference evidence="14 15" key="1">
    <citation type="submission" date="2013-04" db="EMBL/GenBank/DDBJ databases">
        <title>The Genome Sequence of Sutterella wadsworthensis HGA0223.</title>
        <authorList>
            <consortium name="The Broad Institute Genomics Platform"/>
            <person name="Earl A."/>
            <person name="Ward D."/>
            <person name="Feldgarden M."/>
            <person name="Gevers D."/>
            <person name="Schmidt T.M."/>
            <person name="Dover J."/>
            <person name="Dai D."/>
            <person name="Walker B."/>
            <person name="Young S."/>
            <person name="Zeng Q."/>
            <person name="Gargeya S."/>
            <person name="Fitzgerald M."/>
            <person name="Haas B."/>
            <person name="Abouelleil A."/>
            <person name="Allen A.W."/>
            <person name="Alvarado L."/>
            <person name="Arachchi H.M."/>
            <person name="Berlin A.M."/>
            <person name="Chapman S.B."/>
            <person name="Gainer-Dewar J."/>
            <person name="Goldberg J."/>
            <person name="Griggs A."/>
            <person name="Gujja S."/>
            <person name="Hansen M."/>
            <person name="Howarth C."/>
            <person name="Imamovic A."/>
            <person name="Ireland A."/>
            <person name="Larimer J."/>
            <person name="McCowan C."/>
            <person name="Murphy C."/>
            <person name="Pearson M."/>
            <person name="Poon T.W."/>
            <person name="Priest M."/>
            <person name="Roberts A."/>
            <person name="Saif S."/>
            <person name="Shea T."/>
            <person name="Sisk P."/>
            <person name="Sykes S."/>
            <person name="Wortman J."/>
            <person name="Nusbaum C."/>
            <person name="Birren B."/>
        </authorList>
    </citation>
    <scope>NUCLEOTIDE SEQUENCE [LARGE SCALE GENOMIC DNA]</scope>
    <source>
        <strain evidence="14 15">HGA0223</strain>
    </source>
</reference>
<dbReference type="STRING" id="1203554.HMPREF1476_00067"/>
<evidence type="ECO:0000256" key="4">
    <source>
        <dbReference type="ARBA" id="ARBA00022741"/>
    </source>
</evidence>
<comment type="catalytic activity">
    <reaction evidence="10">
        <text>D-alanyl-D-alanine + UDP-N-acetyl-alpha-D-muramoyl-L-alanyl-gamma-D-glutamyl-meso-2,6-diaminopimelate + ATP = UDP-N-acetyl-alpha-D-muramoyl-L-alanyl-gamma-D-glutamyl-meso-2,6-diaminopimeloyl-D-alanyl-D-alanine + ADP + phosphate + H(+)</text>
        <dbReference type="Rhea" id="RHEA:28374"/>
        <dbReference type="ChEBI" id="CHEBI:15378"/>
        <dbReference type="ChEBI" id="CHEBI:30616"/>
        <dbReference type="ChEBI" id="CHEBI:43474"/>
        <dbReference type="ChEBI" id="CHEBI:57822"/>
        <dbReference type="ChEBI" id="CHEBI:61386"/>
        <dbReference type="ChEBI" id="CHEBI:83905"/>
        <dbReference type="ChEBI" id="CHEBI:456216"/>
        <dbReference type="EC" id="6.3.2.10"/>
    </reaction>
</comment>
<dbReference type="UniPathway" id="UPA00219"/>
<evidence type="ECO:0000259" key="11">
    <source>
        <dbReference type="Pfam" id="PF01225"/>
    </source>
</evidence>
<dbReference type="SUPFAM" id="SSF53623">
    <property type="entry name" value="MurD-like peptide ligases, catalytic domain"/>
    <property type="match status" value="1"/>
</dbReference>
<evidence type="ECO:0000259" key="12">
    <source>
        <dbReference type="Pfam" id="PF02875"/>
    </source>
</evidence>
<dbReference type="InterPro" id="IPR036565">
    <property type="entry name" value="Mur-like_cat_sf"/>
</dbReference>
<dbReference type="EMBL" id="ATCF01000004">
    <property type="protein sequence ID" value="EPE01837.1"/>
    <property type="molecule type" value="Genomic_DNA"/>
</dbReference>
<evidence type="ECO:0000259" key="13">
    <source>
        <dbReference type="Pfam" id="PF08245"/>
    </source>
</evidence>
<name>S3BN52_9BURK</name>
<protein>
    <recommendedName>
        <fullName evidence="10">UDP-N-acetylmuramoyl-tripeptide--D-alanyl-D-alanine ligase</fullName>
        <ecNumber evidence="10">6.3.2.10</ecNumber>
    </recommendedName>
</protein>
<evidence type="ECO:0000256" key="2">
    <source>
        <dbReference type="ARBA" id="ARBA00022598"/>
    </source>
</evidence>
<dbReference type="EC" id="6.3.2.10" evidence="10"/>
<dbReference type="InterPro" id="IPR004101">
    <property type="entry name" value="Mur_ligase_C"/>
</dbReference>
<evidence type="ECO:0000256" key="8">
    <source>
        <dbReference type="ARBA" id="ARBA00023306"/>
    </source>
</evidence>
<dbReference type="Gene3D" id="3.40.1190.10">
    <property type="entry name" value="Mur-like, catalytic domain"/>
    <property type="match status" value="1"/>
</dbReference>
<dbReference type="Pfam" id="PF08245">
    <property type="entry name" value="Mur_ligase_M"/>
    <property type="match status" value="1"/>
</dbReference>
<dbReference type="RefSeq" id="WP_016473550.1">
    <property type="nucleotide sequence ID" value="NZ_KE150480.1"/>
</dbReference>
<dbReference type="InterPro" id="IPR013221">
    <property type="entry name" value="Mur_ligase_cen"/>
</dbReference>
<comment type="pathway">
    <text evidence="10">Cell wall biogenesis; peptidoglycan biosynthesis.</text>
</comment>
<dbReference type="GO" id="GO:0047480">
    <property type="term" value="F:UDP-N-acetylmuramoyl-tripeptide-D-alanyl-D-alanine ligase activity"/>
    <property type="evidence" value="ECO:0007669"/>
    <property type="project" value="UniProtKB-EC"/>
</dbReference>
<dbReference type="InterPro" id="IPR035911">
    <property type="entry name" value="MurE/MurF_N"/>
</dbReference>
<feature type="domain" description="Mur ligase N-terminal catalytic" evidence="11">
    <location>
        <begin position="43"/>
        <end position="109"/>
    </location>
</feature>
<dbReference type="InterPro" id="IPR000713">
    <property type="entry name" value="Mur_ligase_N"/>
</dbReference>
<comment type="subcellular location">
    <subcellularLocation>
        <location evidence="10">Cytoplasm</location>
    </subcellularLocation>
</comment>
<keyword evidence="4" id="KW-0547">Nucleotide-binding</keyword>
<evidence type="ECO:0000313" key="15">
    <source>
        <dbReference type="Proteomes" id="UP000014400"/>
    </source>
</evidence>
<sequence>MQAETEVIPSEHESFKWLLEALSDELVEVHGDPADEDASWIRVVTDSRIVRAGDVFVALSGERTDGHRYLSQAAESGAFCLVVEHAQTGLNVPQLVVENSRRAYGLIARAWRRRFGISLTAVGGSNGKTTTTQMMKAILAAHWGAQNIHATEGNFNNDVGVPHTLLGLHGGCRAAVVEAGMNHRGEMARLADWIRPTVVLMTNAQREHQAYLETVAEAAFENGLLIAALPNDGVAVYPADDPCADVWASYALARGVRTLTYATAEGVAADVRGELVPGKGLRLLAYGIDRVIGLQVQGAHNIHNAVGAAAAALAQQIDVDAIAEGLAAFKALPGRGARMVSPAGFTLIDDAYNCNPDSAIASIAMLAEEKPARIFLFGDMGELGRDAELWHAEVGGAAKTLGIDYFWAAGPLSKHAAEAFGIDGVRGRWFADRDELIAHLPELPLKSATVAVKASHSSGFGKVVETLKHFPAF</sequence>
<evidence type="ECO:0000313" key="14">
    <source>
        <dbReference type="EMBL" id="EPE01837.1"/>
    </source>
</evidence>
<dbReference type="PANTHER" id="PTHR43024:SF1">
    <property type="entry name" value="UDP-N-ACETYLMURAMOYL-TRIPEPTIDE--D-ALANYL-D-ALANINE LIGASE"/>
    <property type="match status" value="1"/>
</dbReference>
<evidence type="ECO:0000256" key="3">
    <source>
        <dbReference type="ARBA" id="ARBA00022618"/>
    </source>
</evidence>
<dbReference type="eggNOG" id="COG0770">
    <property type="taxonomic scope" value="Bacteria"/>
</dbReference>
<dbReference type="InterPro" id="IPR051046">
    <property type="entry name" value="MurCDEF_CellWall_CoF430Synth"/>
</dbReference>
<dbReference type="PATRIC" id="fig|1203554.3.peg.56"/>
<keyword evidence="2 14" id="KW-0436">Ligase</keyword>
<dbReference type="GO" id="GO:0071555">
    <property type="term" value="P:cell wall organization"/>
    <property type="evidence" value="ECO:0007669"/>
    <property type="project" value="UniProtKB-KW"/>
</dbReference>
<dbReference type="HOGENOM" id="CLU_031507_4_0_4"/>
<keyword evidence="6 10" id="KW-0133">Cell shape</keyword>
<dbReference type="GO" id="GO:0005737">
    <property type="term" value="C:cytoplasm"/>
    <property type="evidence" value="ECO:0007669"/>
    <property type="project" value="UniProtKB-SubCell"/>
</dbReference>
<dbReference type="AlphaFoldDB" id="S3BN52"/>
<dbReference type="SUPFAM" id="SSF53244">
    <property type="entry name" value="MurD-like peptide ligases, peptide-binding domain"/>
    <property type="match status" value="1"/>
</dbReference>
<dbReference type="Pfam" id="PF02875">
    <property type="entry name" value="Mur_ligase_C"/>
    <property type="match status" value="1"/>
</dbReference>
<comment type="function">
    <text evidence="10">Involved in cell wall formation. Catalyzes the final step in the synthesis of UDP-N-acetylmuramoyl-pentapeptide, the precursor of murein.</text>
</comment>
<keyword evidence="5" id="KW-0067">ATP-binding</keyword>
<dbReference type="Gene3D" id="3.40.1390.10">
    <property type="entry name" value="MurE/MurF, N-terminal domain"/>
    <property type="match status" value="1"/>
</dbReference>
<dbReference type="InterPro" id="IPR005863">
    <property type="entry name" value="UDP-N-AcMur_synth"/>
</dbReference>
<evidence type="ECO:0000256" key="6">
    <source>
        <dbReference type="ARBA" id="ARBA00022960"/>
    </source>
</evidence>
<dbReference type="Proteomes" id="UP000014400">
    <property type="component" value="Unassembled WGS sequence"/>
</dbReference>
<dbReference type="GO" id="GO:0005524">
    <property type="term" value="F:ATP binding"/>
    <property type="evidence" value="ECO:0007669"/>
    <property type="project" value="UniProtKB-KW"/>
</dbReference>
<dbReference type="GO" id="GO:0008360">
    <property type="term" value="P:regulation of cell shape"/>
    <property type="evidence" value="ECO:0007669"/>
    <property type="project" value="UniProtKB-KW"/>
</dbReference>
<keyword evidence="7 10" id="KW-0573">Peptidoglycan synthesis</keyword>
<organism evidence="14 15">
    <name type="scientific">Sutterella wadsworthensis HGA0223</name>
    <dbReference type="NCBI Taxonomy" id="1203554"/>
    <lineage>
        <taxon>Bacteria</taxon>
        <taxon>Pseudomonadati</taxon>
        <taxon>Pseudomonadota</taxon>
        <taxon>Betaproteobacteria</taxon>
        <taxon>Burkholderiales</taxon>
        <taxon>Sutterellaceae</taxon>
        <taxon>Sutterella</taxon>
    </lineage>
</organism>
<proteinExistence type="predicted"/>
<dbReference type="Gene3D" id="3.90.190.20">
    <property type="entry name" value="Mur ligase, C-terminal domain"/>
    <property type="match status" value="1"/>
</dbReference>
<accession>S3BN52</accession>
<comment type="caution">
    <text evidence="14">The sequence shown here is derived from an EMBL/GenBank/DDBJ whole genome shotgun (WGS) entry which is preliminary data.</text>
</comment>
<dbReference type="GO" id="GO:0009252">
    <property type="term" value="P:peptidoglycan biosynthetic process"/>
    <property type="evidence" value="ECO:0007669"/>
    <property type="project" value="UniProtKB-UniPathway"/>
</dbReference>
<evidence type="ECO:0000256" key="10">
    <source>
        <dbReference type="RuleBase" id="RU004136"/>
    </source>
</evidence>
<feature type="domain" description="Mur ligase C-terminal" evidence="12">
    <location>
        <begin position="340"/>
        <end position="455"/>
    </location>
</feature>
<dbReference type="InterPro" id="IPR036615">
    <property type="entry name" value="Mur_ligase_C_dom_sf"/>
</dbReference>
<keyword evidence="9 10" id="KW-0961">Cell wall biogenesis/degradation</keyword>
<dbReference type="GO" id="GO:0008766">
    <property type="term" value="F:UDP-N-acetylmuramoylalanyl-D-glutamyl-2,6-diaminopimelate-D-alanyl-D-alanine ligase activity"/>
    <property type="evidence" value="ECO:0007669"/>
    <property type="project" value="RHEA"/>
</dbReference>
<dbReference type="PANTHER" id="PTHR43024">
    <property type="entry name" value="UDP-N-ACETYLMURAMOYL-TRIPEPTIDE--D-ALANYL-D-ALANINE LIGASE"/>
    <property type="match status" value="1"/>
</dbReference>
<evidence type="ECO:0000256" key="9">
    <source>
        <dbReference type="ARBA" id="ARBA00023316"/>
    </source>
</evidence>
<keyword evidence="15" id="KW-1185">Reference proteome</keyword>
<dbReference type="Pfam" id="PF01225">
    <property type="entry name" value="Mur_ligase"/>
    <property type="match status" value="1"/>
</dbReference>
<evidence type="ECO:0000256" key="5">
    <source>
        <dbReference type="ARBA" id="ARBA00022840"/>
    </source>
</evidence>
<keyword evidence="1" id="KW-0963">Cytoplasm</keyword>
<dbReference type="NCBIfam" id="TIGR01143">
    <property type="entry name" value="murF"/>
    <property type="match status" value="1"/>
</dbReference>
<evidence type="ECO:0000256" key="7">
    <source>
        <dbReference type="ARBA" id="ARBA00022984"/>
    </source>
</evidence>
<keyword evidence="8 10" id="KW-0131">Cell cycle</keyword>
<evidence type="ECO:0000256" key="1">
    <source>
        <dbReference type="ARBA" id="ARBA00022490"/>
    </source>
</evidence>
<dbReference type="SUPFAM" id="SSF63418">
    <property type="entry name" value="MurE/MurF N-terminal domain"/>
    <property type="match status" value="1"/>
</dbReference>
<feature type="domain" description="Mur ligase central" evidence="13">
    <location>
        <begin position="122"/>
        <end position="312"/>
    </location>
</feature>